<name>A0A6J5Y8T9_PRUAR</name>
<evidence type="ECO:0000313" key="7">
    <source>
        <dbReference type="EMBL" id="CAB4320962.1"/>
    </source>
</evidence>
<dbReference type="AlphaFoldDB" id="A0A6J5Y8T9"/>
<dbReference type="GO" id="GO:0006511">
    <property type="term" value="P:ubiquitin-dependent protein catabolic process"/>
    <property type="evidence" value="ECO:0007669"/>
    <property type="project" value="TreeGrafter"/>
</dbReference>
<protein>
    <recommendedName>
        <fullName evidence="6">RING-type domain-containing protein</fullName>
    </recommendedName>
</protein>
<dbReference type="EMBL" id="CAEKKB010000008">
    <property type="protein sequence ID" value="CAB4320962.1"/>
    <property type="molecule type" value="Genomic_DNA"/>
</dbReference>
<evidence type="ECO:0000256" key="5">
    <source>
        <dbReference type="SAM" id="MobiDB-lite"/>
    </source>
</evidence>
<keyword evidence="1" id="KW-0479">Metal-binding</keyword>
<reference evidence="8" key="1">
    <citation type="journal article" date="2020" name="Genome Biol.">
        <title>Gamete binning: chromosome-level and haplotype-resolved genome assembly enabled by high-throughput single-cell sequencing of gamete genomes.</title>
        <authorList>
            <person name="Campoy J.A."/>
            <person name="Sun H."/>
            <person name="Goel M."/>
            <person name="Jiao W.-B."/>
            <person name="Folz-Donahue K."/>
            <person name="Wang N."/>
            <person name="Rubio M."/>
            <person name="Liu C."/>
            <person name="Kukat C."/>
            <person name="Ruiz D."/>
            <person name="Huettel B."/>
            <person name="Schneeberger K."/>
        </authorList>
    </citation>
    <scope>NUCLEOTIDE SEQUENCE [LARGE SCALE GENOMIC DNA]</scope>
    <source>
        <strain evidence="8">cv. Rojo Pasion</strain>
    </source>
</reference>
<dbReference type="Gene3D" id="3.30.40.10">
    <property type="entry name" value="Zinc/RING finger domain, C3HC4 (zinc finger)"/>
    <property type="match status" value="1"/>
</dbReference>
<evidence type="ECO:0000259" key="6">
    <source>
        <dbReference type="PROSITE" id="PS50089"/>
    </source>
</evidence>
<feature type="region of interest" description="Disordered" evidence="5">
    <location>
        <begin position="141"/>
        <end position="176"/>
    </location>
</feature>
<keyword evidence="8" id="KW-1185">Reference proteome</keyword>
<evidence type="ECO:0000256" key="3">
    <source>
        <dbReference type="ARBA" id="ARBA00022833"/>
    </source>
</evidence>
<gene>
    <name evidence="7" type="ORF">ORAREDHAP_LOCUS50014</name>
</gene>
<dbReference type="GO" id="GO:0005634">
    <property type="term" value="C:nucleus"/>
    <property type="evidence" value="ECO:0007669"/>
    <property type="project" value="TreeGrafter"/>
</dbReference>
<dbReference type="PROSITE" id="PS50089">
    <property type="entry name" value="ZF_RING_2"/>
    <property type="match status" value="1"/>
</dbReference>
<feature type="region of interest" description="Disordered" evidence="5">
    <location>
        <begin position="29"/>
        <end position="60"/>
    </location>
</feature>
<dbReference type="SMART" id="SM00184">
    <property type="entry name" value="RING"/>
    <property type="match status" value="1"/>
</dbReference>
<accession>A0A6J5Y8T9</accession>
<dbReference type="GO" id="GO:0061630">
    <property type="term" value="F:ubiquitin protein ligase activity"/>
    <property type="evidence" value="ECO:0007669"/>
    <property type="project" value="TreeGrafter"/>
</dbReference>
<evidence type="ECO:0000256" key="2">
    <source>
        <dbReference type="ARBA" id="ARBA00022771"/>
    </source>
</evidence>
<evidence type="ECO:0000256" key="1">
    <source>
        <dbReference type="ARBA" id="ARBA00022723"/>
    </source>
</evidence>
<dbReference type="Pfam" id="PF13639">
    <property type="entry name" value="zf-RING_2"/>
    <property type="match status" value="1"/>
</dbReference>
<dbReference type="Proteomes" id="UP000507245">
    <property type="component" value="Unassembled WGS sequence"/>
</dbReference>
<evidence type="ECO:0000313" key="8">
    <source>
        <dbReference type="Proteomes" id="UP000507245"/>
    </source>
</evidence>
<sequence>MTRCSGVAKSKIFLVSSYCREAKRVDHQRQFSKMKGAAEKISSRNESDSEETGSGSPSWRCNWVPHPTTGIYVPKGHEGVMDDVPKEAASLNKTFWLRNVDGVLEKPDPDTSPDHYYQYMHIASELFYNRRSRYNSRTATHDLGFDSLPPPLPDRNHNHNRRHHNHHESDGCDPLLRRTPRHLRHRSSLPERAAIGAEQGGAHSGSGNAVGASGPGLSGNERLPGSVLLARERLLERLRGMPPSQTRHRRALNVYGSGLVHGDESSPLDVRDWGTEILTSRSAGVYPSTNLGSQIERQQLLQEANKKPPGLTQEVLDCLSPELFSSSEMDVDGLVLRASRDCSICLESFLDGDELINLPCAHRFHAVCLGPWVRIRGDCPYCRRVIVVNSHTDKRTA</sequence>
<dbReference type="InterPro" id="IPR051834">
    <property type="entry name" value="RING_finger_E3_ligase"/>
</dbReference>
<keyword evidence="3" id="KW-0862">Zinc</keyword>
<dbReference type="SMART" id="SM01197">
    <property type="entry name" value="FANCL_C"/>
    <property type="match status" value="1"/>
</dbReference>
<evidence type="ECO:0000256" key="4">
    <source>
        <dbReference type="PROSITE-ProRule" id="PRU00175"/>
    </source>
</evidence>
<feature type="compositionally biased region" description="Basic and acidic residues" evidence="5">
    <location>
        <begin position="36"/>
        <end position="47"/>
    </location>
</feature>
<feature type="region of interest" description="Disordered" evidence="5">
    <location>
        <begin position="197"/>
        <end position="223"/>
    </location>
</feature>
<dbReference type="InterPro" id="IPR001841">
    <property type="entry name" value="Znf_RING"/>
</dbReference>
<dbReference type="SUPFAM" id="SSF57850">
    <property type="entry name" value="RING/U-box"/>
    <property type="match status" value="1"/>
</dbReference>
<dbReference type="GO" id="GO:0008270">
    <property type="term" value="F:zinc ion binding"/>
    <property type="evidence" value="ECO:0007669"/>
    <property type="project" value="UniProtKB-KW"/>
</dbReference>
<dbReference type="PANTHER" id="PTHR45931">
    <property type="entry name" value="SI:CH211-59O9.10"/>
    <property type="match status" value="1"/>
</dbReference>
<dbReference type="OrthoDB" id="8062037at2759"/>
<dbReference type="InterPro" id="IPR013083">
    <property type="entry name" value="Znf_RING/FYVE/PHD"/>
</dbReference>
<dbReference type="PANTHER" id="PTHR45931:SF3">
    <property type="entry name" value="RING ZINC FINGER-CONTAINING PROTEIN"/>
    <property type="match status" value="1"/>
</dbReference>
<proteinExistence type="predicted"/>
<keyword evidence="2 4" id="KW-0863">Zinc-finger</keyword>
<organism evidence="7 8">
    <name type="scientific">Prunus armeniaca</name>
    <name type="common">Apricot</name>
    <name type="synonym">Armeniaca vulgaris</name>
    <dbReference type="NCBI Taxonomy" id="36596"/>
    <lineage>
        <taxon>Eukaryota</taxon>
        <taxon>Viridiplantae</taxon>
        <taxon>Streptophyta</taxon>
        <taxon>Embryophyta</taxon>
        <taxon>Tracheophyta</taxon>
        <taxon>Spermatophyta</taxon>
        <taxon>Magnoliopsida</taxon>
        <taxon>eudicotyledons</taxon>
        <taxon>Gunneridae</taxon>
        <taxon>Pentapetalae</taxon>
        <taxon>rosids</taxon>
        <taxon>fabids</taxon>
        <taxon>Rosales</taxon>
        <taxon>Rosaceae</taxon>
        <taxon>Amygdaloideae</taxon>
        <taxon>Amygdaleae</taxon>
        <taxon>Prunus</taxon>
    </lineage>
</organism>
<feature type="domain" description="RING-type" evidence="6">
    <location>
        <begin position="342"/>
        <end position="383"/>
    </location>
</feature>